<feature type="region of interest" description="Disordered" evidence="1">
    <location>
        <begin position="80"/>
        <end position="110"/>
    </location>
</feature>
<proteinExistence type="predicted"/>
<reference evidence="2 3" key="1">
    <citation type="journal article" date="2023" name="Plants (Basel)">
        <title>Bridging the Gap: Combining Genomics and Transcriptomics Approaches to Understand Stylosanthes scabra, an Orphan Legume from the Brazilian Caatinga.</title>
        <authorList>
            <person name="Ferreira-Neto J.R.C."/>
            <person name="da Silva M.D."/>
            <person name="Binneck E."/>
            <person name="de Melo N.F."/>
            <person name="da Silva R.H."/>
            <person name="de Melo A.L.T.M."/>
            <person name="Pandolfi V."/>
            <person name="Bustamante F.O."/>
            <person name="Brasileiro-Vidal A.C."/>
            <person name="Benko-Iseppon A.M."/>
        </authorList>
    </citation>
    <scope>NUCLEOTIDE SEQUENCE [LARGE SCALE GENOMIC DNA]</scope>
    <source>
        <tissue evidence="2">Leaves</tissue>
    </source>
</reference>
<evidence type="ECO:0000313" key="3">
    <source>
        <dbReference type="Proteomes" id="UP001341840"/>
    </source>
</evidence>
<keyword evidence="3" id="KW-1185">Reference proteome</keyword>
<comment type="caution">
    <text evidence="2">The sequence shown here is derived from an EMBL/GenBank/DDBJ whole genome shotgun (WGS) entry which is preliminary data.</text>
</comment>
<accession>A0ABU6QK02</accession>
<protein>
    <submittedName>
        <fullName evidence="2">Uncharacterized protein</fullName>
    </submittedName>
</protein>
<name>A0ABU6QK02_9FABA</name>
<feature type="compositionally biased region" description="Low complexity" evidence="1">
    <location>
        <begin position="85"/>
        <end position="97"/>
    </location>
</feature>
<feature type="region of interest" description="Disordered" evidence="1">
    <location>
        <begin position="1"/>
        <end position="59"/>
    </location>
</feature>
<evidence type="ECO:0000256" key="1">
    <source>
        <dbReference type="SAM" id="MobiDB-lite"/>
    </source>
</evidence>
<dbReference type="Proteomes" id="UP001341840">
    <property type="component" value="Unassembled WGS sequence"/>
</dbReference>
<feature type="non-terminal residue" evidence="2">
    <location>
        <position position="482"/>
    </location>
</feature>
<sequence length="482" mass="54589">MTNRTSYDTRTRRSGSTSLEPDRFRVVSPLPRTDRQHERSDHRRRSNNVNFAPYTDGAAREAETASAKFQWDNLLDAKQLGNETSSSRGSGSRFSGSGRMGLTGPPRSYSGFVSPLKESEVVRLPPMHCDHQHNGYGFSVSQPSQFGEKSGLFRSVGIGSDWNFEHMHVQIPKPNRFWNYSEVQKSEKSSDGGFMSSEFQRASIMDSIVEKIDGALGNIDSLRQRTPWEEEKEDEQHFVDPSKCIDMIQPSNYCVEPLCCSRHVVPEYGEEGSSLRGYEKNAYTYSDYQGNCKVLPVLDHGEIKKTEVEMFDSSYGGKTFENQIWNDFNAASSHCHNRCMHDPSMDADDGIVRVKFDERPQKCGYSPEPAERTSTKNEIATRISVKKRLRYFGGRISHLPSSRGFCSKNVHARLGPRVVLAEEESCEAVQHAKMKKTKRNFCELSRSAPCSDPSESEVKEISKHSKRSKTDPPEDSKEFKQL</sequence>
<feature type="region of interest" description="Disordered" evidence="1">
    <location>
        <begin position="445"/>
        <end position="482"/>
    </location>
</feature>
<gene>
    <name evidence="2" type="ORF">PIB30_059020</name>
</gene>
<feature type="compositionally biased region" description="Basic and acidic residues" evidence="1">
    <location>
        <begin position="32"/>
        <end position="41"/>
    </location>
</feature>
<feature type="compositionally biased region" description="Polar residues" evidence="1">
    <location>
        <begin position="1"/>
        <end position="19"/>
    </location>
</feature>
<organism evidence="2 3">
    <name type="scientific">Stylosanthes scabra</name>
    <dbReference type="NCBI Taxonomy" id="79078"/>
    <lineage>
        <taxon>Eukaryota</taxon>
        <taxon>Viridiplantae</taxon>
        <taxon>Streptophyta</taxon>
        <taxon>Embryophyta</taxon>
        <taxon>Tracheophyta</taxon>
        <taxon>Spermatophyta</taxon>
        <taxon>Magnoliopsida</taxon>
        <taxon>eudicotyledons</taxon>
        <taxon>Gunneridae</taxon>
        <taxon>Pentapetalae</taxon>
        <taxon>rosids</taxon>
        <taxon>fabids</taxon>
        <taxon>Fabales</taxon>
        <taxon>Fabaceae</taxon>
        <taxon>Papilionoideae</taxon>
        <taxon>50 kb inversion clade</taxon>
        <taxon>dalbergioids sensu lato</taxon>
        <taxon>Dalbergieae</taxon>
        <taxon>Pterocarpus clade</taxon>
        <taxon>Stylosanthes</taxon>
    </lineage>
</organism>
<feature type="compositionally biased region" description="Basic and acidic residues" evidence="1">
    <location>
        <begin position="456"/>
        <end position="482"/>
    </location>
</feature>
<dbReference type="EMBL" id="JASCZI010000503">
    <property type="protein sequence ID" value="MED6112147.1"/>
    <property type="molecule type" value="Genomic_DNA"/>
</dbReference>
<evidence type="ECO:0000313" key="2">
    <source>
        <dbReference type="EMBL" id="MED6112147.1"/>
    </source>
</evidence>